<organism evidence="1 2">
    <name type="scientific">Pisolithus tinctorius Marx 270</name>
    <dbReference type="NCBI Taxonomy" id="870435"/>
    <lineage>
        <taxon>Eukaryota</taxon>
        <taxon>Fungi</taxon>
        <taxon>Dikarya</taxon>
        <taxon>Basidiomycota</taxon>
        <taxon>Agaricomycotina</taxon>
        <taxon>Agaricomycetes</taxon>
        <taxon>Agaricomycetidae</taxon>
        <taxon>Boletales</taxon>
        <taxon>Sclerodermatineae</taxon>
        <taxon>Pisolithaceae</taxon>
        <taxon>Pisolithus</taxon>
    </lineage>
</organism>
<name>A0A0C3P7N4_PISTI</name>
<dbReference type="InParanoid" id="A0A0C3P7N4"/>
<dbReference type="Proteomes" id="UP000054217">
    <property type="component" value="Unassembled WGS sequence"/>
</dbReference>
<dbReference type="HOGENOM" id="CLU_1587175_0_0_1"/>
<reference evidence="2" key="2">
    <citation type="submission" date="2015-01" db="EMBL/GenBank/DDBJ databases">
        <title>Evolutionary Origins and Diversification of the Mycorrhizal Mutualists.</title>
        <authorList>
            <consortium name="DOE Joint Genome Institute"/>
            <consortium name="Mycorrhizal Genomics Consortium"/>
            <person name="Kohler A."/>
            <person name="Kuo A."/>
            <person name="Nagy L.G."/>
            <person name="Floudas D."/>
            <person name="Copeland A."/>
            <person name="Barry K.W."/>
            <person name="Cichocki N."/>
            <person name="Veneault-Fourrey C."/>
            <person name="LaButti K."/>
            <person name="Lindquist E.A."/>
            <person name="Lipzen A."/>
            <person name="Lundell T."/>
            <person name="Morin E."/>
            <person name="Murat C."/>
            <person name="Riley R."/>
            <person name="Ohm R."/>
            <person name="Sun H."/>
            <person name="Tunlid A."/>
            <person name="Henrissat B."/>
            <person name="Grigoriev I.V."/>
            <person name="Hibbett D.S."/>
            <person name="Martin F."/>
        </authorList>
    </citation>
    <scope>NUCLEOTIDE SEQUENCE [LARGE SCALE GENOMIC DNA]</scope>
    <source>
        <strain evidence="2">Marx 270</strain>
    </source>
</reference>
<dbReference type="EMBL" id="KN831954">
    <property type="protein sequence ID" value="KIO09425.1"/>
    <property type="molecule type" value="Genomic_DNA"/>
</dbReference>
<protein>
    <submittedName>
        <fullName evidence="1">Uncharacterized protein</fullName>
    </submittedName>
</protein>
<evidence type="ECO:0000313" key="2">
    <source>
        <dbReference type="Proteomes" id="UP000054217"/>
    </source>
</evidence>
<accession>A0A0C3P7N4</accession>
<sequence length="168" mass="19383">MSVHSGHQRTWLRELHSVTNVGCQACPWLCTAPCNQPVRVFCCNWCSRTQYDLLPSLPDEIYPTAGSPQLPSQRTTIERKFWRRTQIEKTPRGQCQVQTLSMFFGCRLRTFTSAICRGHVTGCRTQIARVRSSKAMKSDFTNTPFRTTKLANRWYSFLAFTSRRLALI</sequence>
<dbReference type="AlphaFoldDB" id="A0A0C3P7N4"/>
<evidence type="ECO:0000313" key="1">
    <source>
        <dbReference type="EMBL" id="KIO09425.1"/>
    </source>
</evidence>
<gene>
    <name evidence="1" type="ORF">M404DRAFT_264702</name>
</gene>
<reference evidence="1 2" key="1">
    <citation type="submission" date="2014-04" db="EMBL/GenBank/DDBJ databases">
        <authorList>
            <consortium name="DOE Joint Genome Institute"/>
            <person name="Kuo A."/>
            <person name="Kohler A."/>
            <person name="Costa M.D."/>
            <person name="Nagy L.G."/>
            <person name="Floudas D."/>
            <person name="Copeland A."/>
            <person name="Barry K.W."/>
            <person name="Cichocki N."/>
            <person name="Veneault-Fourrey C."/>
            <person name="LaButti K."/>
            <person name="Lindquist E.A."/>
            <person name="Lipzen A."/>
            <person name="Lundell T."/>
            <person name="Morin E."/>
            <person name="Murat C."/>
            <person name="Sun H."/>
            <person name="Tunlid A."/>
            <person name="Henrissat B."/>
            <person name="Grigoriev I.V."/>
            <person name="Hibbett D.S."/>
            <person name="Martin F."/>
            <person name="Nordberg H.P."/>
            <person name="Cantor M.N."/>
            <person name="Hua S.X."/>
        </authorList>
    </citation>
    <scope>NUCLEOTIDE SEQUENCE [LARGE SCALE GENOMIC DNA]</scope>
    <source>
        <strain evidence="1 2">Marx 270</strain>
    </source>
</reference>
<proteinExistence type="predicted"/>
<keyword evidence="2" id="KW-1185">Reference proteome</keyword>